<sequence length="265" mass="30813">MIYTDQLNRKIEVFEAPKRIISLVPSQTELLVTLGLEDAIVGITKFCVHPKWLRKEKTIVGGTKKVNYDKIRKLNPDIILCNKEENTKEIVENLEKEYAVHVSDIFSVEDATNMIQQYGEIFKMENEVNKLVSKIEAEQRLFKKQVANNPKKKVGYFIWKDPWIAVGANTFIDHLLELNNFENVFASKNRYPEVSLEEINALGEQDLILLSSEPFPFSEKHILEIQKINQRAKVLLVDGEYFSWYGSRLADAFSYFKTLHKQNIR</sequence>
<dbReference type="InterPro" id="IPR054828">
    <property type="entry name" value="Vit_B12_bind_prot"/>
</dbReference>
<evidence type="ECO:0000313" key="3">
    <source>
        <dbReference type="EMBL" id="MEB3344612.1"/>
    </source>
</evidence>
<dbReference type="PROSITE" id="PS50983">
    <property type="entry name" value="FE_B12_PBP"/>
    <property type="match status" value="1"/>
</dbReference>
<dbReference type="RefSeq" id="WP_324178653.1">
    <property type="nucleotide sequence ID" value="NZ_BAABAW010000003.1"/>
</dbReference>
<dbReference type="PANTHER" id="PTHR30535:SF34">
    <property type="entry name" value="MOLYBDATE-BINDING PROTEIN MOLA"/>
    <property type="match status" value="1"/>
</dbReference>
<proteinExistence type="predicted"/>
<dbReference type="InterPro" id="IPR050902">
    <property type="entry name" value="ABC_Transporter_SBP"/>
</dbReference>
<dbReference type="InterPro" id="IPR002491">
    <property type="entry name" value="ABC_transptr_periplasmic_BD"/>
</dbReference>
<organism evidence="3 4">
    <name type="scientific">Aquimarina gracilis</name>
    <dbReference type="NCBI Taxonomy" id="874422"/>
    <lineage>
        <taxon>Bacteria</taxon>
        <taxon>Pseudomonadati</taxon>
        <taxon>Bacteroidota</taxon>
        <taxon>Flavobacteriia</taxon>
        <taxon>Flavobacteriales</taxon>
        <taxon>Flavobacteriaceae</taxon>
        <taxon>Aquimarina</taxon>
    </lineage>
</organism>
<dbReference type="EMBL" id="JAYKLX010000002">
    <property type="protein sequence ID" value="MEB3344612.1"/>
    <property type="molecule type" value="Genomic_DNA"/>
</dbReference>
<reference evidence="3 4" key="1">
    <citation type="journal article" date="2013" name="Int. J. Syst. Evol. Microbiol.">
        <title>Aquimarina gracilis sp. nov., isolated from the gut microflora of a mussel, Mytilus coruscus, and emended description of Aquimarina spongiae.</title>
        <authorList>
            <person name="Park S.C."/>
            <person name="Choe H.N."/>
            <person name="Baik K.S."/>
            <person name="Seong C.N."/>
        </authorList>
    </citation>
    <scope>NUCLEOTIDE SEQUENCE [LARGE SCALE GENOMIC DNA]</scope>
    <source>
        <strain evidence="3 4">PSC32</strain>
    </source>
</reference>
<protein>
    <submittedName>
        <fullName evidence="3">Helical backbone metal receptor</fullName>
    </submittedName>
</protein>
<comment type="caution">
    <text evidence="3">The sequence shown here is derived from an EMBL/GenBank/DDBJ whole genome shotgun (WGS) entry which is preliminary data.</text>
</comment>
<dbReference type="NCBIfam" id="NF038402">
    <property type="entry name" value="TroA_like"/>
    <property type="match status" value="1"/>
</dbReference>
<dbReference type="Gene3D" id="3.40.50.1980">
    <property type="entry name" value="Nitrogenase molybdenum iron protein domain"/>
    <property type="match status" value="2"/>
</dbReference>
<keyword evidence="1" id="KW-0732">Signal</keyword>
<accession>A0ABU5ZSQ5</accession>
<dbReference type="Proteomes" id="UP001327027">
    <property type="component" value="Unassembled WGS sequence"/>
</dbReference>
<keyword evidence="3" id="KW-0675">Receptor</keyword>
<keyword evidence="4" id="KW-1185">Reference proteome</keyword>
<evidence type="ECO:0000259" key="2">
    <source>
        <dbReference type="PROSITE" id="PS50983"/>
    </source>
</evidence>
<feature type="domain" description="Fe/B12 periplasmic-binding" evidence="2">
    <location>
        <begin position="19"/>
        <end position="265"/>
    </location>
</feature>
<name>A0ABU5ZSQ5_9FLAO</name>
<evidence type="ECO:0000256" key="1">
    <source>
        <dbReference type="ARBA" id="ARBA00022729"/>
    </source>
</evidence>
<dbReference type="PANTHER" id="PTHR30535">
    <property type="entry name" value="VITAMIN B12-BINDING PROTEIN"/>
    <property type="match status" value="1"/>
</dbReference>
<evidence type="ECO:0000313" key="4">
    <source>
        <dbReference type="Proteomes" id="UP001327027"/>
    </source>
</evidence>
<dbReference type="SUPFAM" id="SSF53807">
    <property type="entry name" value="Helical backbone' metal receptor"/>
    <property type="match status" value="1"/>
</dbReference>
<gene>
    <name evidence="3" type="ORF">U6A24_04015</name>
</gene>
<dbReference type="Pfam" id="PF01497">
    <property type="entry name" value="Peripla_BP_2"/>
    <property type="match status" value="1"/>
</dbReference>